<organism evidence="1">
    <name type="scientific">Brassica napus</name>
    <name type="common">Rape</name>
    <dbReference type="NCBI Taxonomy" id="3708"/>
    <lineage>
        <taxon>Eukaryota</taxon>
        <taxon>Viridiplantae</taxon>
        <taxon>Streptophyta</taxon>
        <taxon>Embryophyta</taxon>
        <taxon>Tracheophyta</taxon>
        <taxon>Spermatophyta</taxon>
        <taxon>Magnoliopsida</taxon>
        <taxon>eudicotyledons</taxon>
        <taxon>Gunneridae</taxon>
        <taxon>Pentapetalae</taxon>
        <taxon>rosids</taxon>
        <taxon>malvids</taxon>
        <taxon>Brassicales</taxon>
        <taxon>Brassicaceae</taxon>
        <taxon>Brassiceae</taxon>
        <taxon>Brassica</taxon>
    </lineage>
</organism>
<dbReference type="AlphaFoldDB" id="A0A816RNU2"/>
<gene>
    <name evidence="1" type="ORF">DARMORV10_C01P31080.1</name>
</gene>
<reference evidence="1" key="1">
    <citation type="submission" date="2021-01" db="EMBL/GenBank/DDBJ databases">
        <authorList>
            <consortium name="Genoscope - CEA"/>
            <person name="William W."/>
        </authorList>
    </citation>
    <scope>NUCLEOTIDE SEQUENCE</scope>
</reference>
<dbReference type="EMBL" id="HG994365">
    <property type="protein sequence ID" value="CAF2074109.1"/>
    <property type="molecule type" value="Genomic_DNA"/>
</dbReference>
<dbReference type="Proteomes" id="UP001295469">
    <property type="component" value="Chromosome C01"/>
</dbReference>
<protein>
    <submittedName>
        <fullName evidence="1">(rape) hypothetical protein</fullName>
    </submittedName>
</protein>
<evidence type="ECO:0000313" key="1">
    <source>
        <dbReference type="EMBL" id="CAF2074109.1"/>
    </source>
</evidence>
<accession>A0A816RNU2</accession>
<proteinExistence type="predicted"/>
<sequence length="142" mass="16094">MSSRGFFNWFKVDGCFNLNKTYLHCWILCSLNASEKFLSSPPCNLKVDVYITSIAYKASPNRSSLLAYTQISYWRQCPSRIRSATIVSFLKCSLCDCIYVESNLQMGADGVGEDSTSNFFLSYLKFHQGLQGPFRESMRSAS</sequence>
<name>A0A816RNU2_BRANA</name>